<evidence type="ECO:0008006" key="4">
    <source>
        <dbReference type="Google" id="ProtNLM"/>
    </source>
</evidence>
<dbReference type="EMBL" id="JADNYJ010000088">
    <property type="protein sequence ID" value="KAF8887885.1"/>
    <property type="molecule type" value="Genomic_DNA"/>
</dbReference>
<keyword evidence="1" id="KW-0732">Signal</keyword>
<feature type="chain" id="PRO_5040201119" description="Secreted protein" evidence="1">
    <location>
        <begin position="38"/>
        <end position="117"/>
    </location>
</feature>
<evidence type="ECO:0000256" key="1">
    <source>
        <dbReference type="SAM" id="SignalP"/>
    </source>
</evidence>
<dbReference type="AlphaFoldDB" id="A0A9P5NFL5"/>
<evidence type="ECO:0000313" key="3">
    <source>
        <dbReference type="Proteomes" id="UP000724874"/>
    </source>
</evidence>
<name>A0A9P5NFL5_GYMJU</name>
<reference evidence="2" key="1">
    <citation type="submission" date="2020-11" db="EMBL/GenBank/DDBJ databases">
        <authorList>
            <consortium name="DOE Joint Genome Institute"/>
            <person name="Ahrendt S."/>
            <person name="Riley R."/>
            <person name="Andreopoulos W."/>
            <person name="LaButti K."/>
            <person name="Pangilinan J."/>
            <person name="Ruiz-duenas F.J."/>
            <person name="Barrasa J.M."/>
            <person name="Sanchez-Garcia M."/>
            <person name="Camarero S."/>
            <person name="Miyauchi S."/>
            <person name="Serrano A."/>
            <person name="Linde D."/>
            <person name="Babiker R."/>
            <person name="Drula E."/>
            <person name="Ayuso-Fernandez I."/>
            <person name="Pacheco R."/>
            <person name="Padilla G."/>
            <person name="Ferreira P."/>
            <person name="Barriuso J."/>
            <person name="Kellner H."/>
            <person name="Castanera R."/>
            <person name="Alfaro M."/>
            <person name="Ramirez L."/>
            <person name="Pisabarro A.G."/>
            <person name="Kuo A."/>
            <person name="Tritt A."/>
            <person name="Lipzen A."/>
            <person name="He G."/>
            <person name="Yan M."/>
            <person name="Ng V."/>
            <person name="Cullen D."/>
            <person name="Martin F."/>
            <person name="Rosso M.-N."/>
            <person name="Henrissat B."/>
            <person name="Hibbett D."/>
            <person name="Martinez A.T."/>
            <person name="Grigoriev I.V."/>
        </authorList>
    </citation>
    <scope>NUCLEOTIDE SEQUENCE</scope>
    <source>
        <strain evidence="2">AH 44721</strain>
    </source>
</reference>
<proteinExistence type="predicted"/>
<gene>
    <name evidence="2" type="ORF">CPB84DRAFT_1489193</name>
</gene>
<protein>
    <recommendedName>
        <fullName evidence="4">Secreted protein</fullName>
    </recommendedName>
</protein>
<evidence type="ECO:0000313" key="2">
    <source>
        <dbReference type="EMBL" id="KAF8887885.1"/>
    </source>
</evidence>
<organism evidence="2 3">
    <name type="scientific">Gymnopilus junonius</name>
    <name type="common">Spectacular rustgill mushroom</name>
    <name type="synonym">Gymnopilus spectabilis subsp. junonius</name>
    <dbReference type="NCBI Taxonomy" id="109634"/>
    <lineage>
        <taxon>Eukaryota</taxon>
        <taxon>Fungi</taxon>
        <taxon>Dikarya</taxon>
        <taxon>Basidiomycota</taxon>
        <taxon>Agaricomycotina</taxon>
        <taxon>Agaricomycetes</taxon>
        <taxon>Agaricomycetidae</taxon>
        <taxon>Agaricales</taxon>
        <taxon>Agaricineae</taxon>
        <taxon>Hymenogastraceae</taxon>
        <taxon>Gymnopilus</taxon>
    </lineage>
</organism>
<dbReference type="Proteomes" id="UP000724874">
    <property type="component" value="Unassembled WGS sequence"/>
</dbReference>
<accession>A0A9P5NFL5</accession>
<sequence length="117" mass="12581">MILCSICLGLPALLFGSALARCAALLILVMVPKLCNTAPTNNSRWKNAGGGGCLKCSIYSAYPQLSIVCSRTKNDADVRHPSYNPSVMKILSSWFLLPLPLPIPVNFVCICLSNLGR</sequence>
<comment type="caution">
    <text evidence="2">The sequence shown here is derived from an EMBL/GenBank/DDBJ whole genome shotgun (WGS) entry which is preliminary data.</text>
</comment>
<feature type="signal peptide" evidence="1">
    <location>
        <begin position="1"/>
        <end position="37"/>
    </location>
</feature>
<keyword evidence="3" id="KW-1185">Reference proteome</keyword>